<evidence type="ECO:0000313" key="3">
    <source>
        <dbReference type="EMBL" id="AIE47817.1"/>
    </source>
</evidence>
<dbReference type="RefSeq" id="YP_009049916.1">
    <property type="nucleotide sequence ID" value="NC_024625.1"/>
</dbReference>
<keyword evidence="1" id="KW-1133">Transmembrane helix</keyword>
<dbReference type="SUPFAM" id="SSF48230">
    <property type="entry name" value="Chondroitin AC/alginate lyase"/>
    <property type="match status" value="1"/>
</dbReference>
<reference evidence="3 4" key="1">
    <citation type="journal article" date="2015" name="Genome Announc.">
        <title>A Distinct Group II Alphabaculovirus Isolated from a Peridroma Species.</title>
        <authorList>
            <person name="Rohrmann G.F."/>
            <person name="Erlandson M.A."/>
            <person name="Theilmann D.A."/>
        </authorList>
    </citation>
    <scope>NUCLEOTIDE SEQUENCE [LARGE SCALE GENOMIC DNA]</scope>
    <source>
        <strain evidence="3">GR_167</strain>
    </source>
</reference>
<evidence type="ECO:0000256" key="1">
    <source>
        <dbReference type="SAM" id="Phobius"/>
    </source>
</evidence>
<dbReference type="Pfam" id="PF04850">
    <property type="entry name" value="Baculo_E66"/>
    <property type="match status" value="1"/>
</dbReference>
<keyword evidence="4" id="KW-1185">Reference proteome</keyword>
<dbReference type="EMBL" id="KM009991">
    <property type="protein sequence ID" value="AIE47817.1"/>
    <property type="molecule type" value="Genomic_DNA"/>
</dbReference>
<dbReference type="GO" id="GO:0019031">
    <property type="term" value="C:viral envelope"/>
    <property type="evidence" value="ECO:0007669"/>
    <property type="project" value="InterPro"/>
</dbReference>
<dbReference type="OrthoDB" id="1386at10239"/>
<dbReference type="InterPro" id="IPR043082">
    <property type="entry name" value="Baculo_ODV-E66_core"/>
</dbReference>
<keyword evidence="1" id="KW-0472">Membrane</keyword>
<proteinExistence type="predicted"/>
<dbReference type="Proteomes" id="UP000203240">
    <property type="component" value="Segment"/>
</dbReference>
<dbReference type="GeneID" id="20004000"/>
<dbReference type="InterPro" id="IPR006934">
    <property type="entry name" value="ODV-E66_C_baculovirus"/>
</dbReference>
<feature type="transmembrane region" description="Helical" evidence="1">
    <location>
        <begin position="6"/>
        <end position="26"/>
    </location>
</feature>
<evidence type="ECO:0000313" key="4">
    <source>
        <dbReference type="Proteomes" id="UP000203240"/>
    </source>
</evidence>
<keyword evidence="1" id="KW-0812">Transmembrane</keyword>
<feature type="domain" description="Baculovirus ODV-E66 C-terminal" evidence="2">
    <location>
        <begin position="302"/>
        <end position="644"/>
    </location>
</feature>
<protein>
    <submittedName>
        <fullName evidence="3">Odv-e66</fullName>
    </submittedName>
</protein>
<dbReference type="Gene3D" id="2.70.98.100">
    <property type="entry name" value="Baculovirus E66 occlusion-derived virus envelope protein, domain 2"/>
    <property type="match status" value="1"/>
</dbReference>
<dbReference type="InterPro" id="IPR008929">
    <property type="entry name" value="Chondroitin_lyas"/>
</dbReference>
<accession>A0A068LKJ7</accession>
<gene>
    <name evidence="3" type="ORF">pesp090</name>
</gene>
<sequence>MYMYGFVLLIIVVVIVVIIIVFFVNVKDDDEVMFNADPVLFFDEEPVVYYDDEGAAPNNDLYEFERHYLETLQEKHKQRADRAAVLRQFSDDDNIFVGLEPWTNAAHFGTLLHSLIAYGVRLRTAGDALFANEELAYRLYDALHVVFYRLPMPPPDNQTPWGSGAHDWRHFSVALPECFQSTCIVLRDLYDVSELTEALLRHYLPLPTFSLGRWRGGAAAVRMCLPYVYGQLLRGRSIAEIGREPQVRSVLQLVGCGLVRSGDGIRYDKAHVERGDVRSYAGFIDNYFTLSYYNFLFGADTVNMANANAALQLMGSAQGIAHPALLSHEAAHCAPTLAHLVDYGDGVHSADFSKILTMRTRRYFGSVVGQAPDFAYYDADADNRAHAPLWTMTRKIWANAARVLPNRAAGLESGVLLTDSLNGIVSVPGTGALYASVADTALATTENAGAMVMHARFDELGLELHSYTLYHRYGMFHLYTGVKSLRLLTNNARCVVLVRDTTAEPEWTGAGNVKSANGVTAKQHNILDSAPLSDFEVRTFDKLQLQTLEQVIGADLMNRGIGTACFSLIVQDVFEHDNTTVRRVPDTGAFLISTNSNSIRCVVDFPMVAMRDDEAGQVTVNDATSVSRSVHRLAVARIEAVLAPLELTLADVAAAAGVTRVNDFFHLENKHGNQFRFTFKQPQPL</sequence>
<evidence type="ECO:0000259" key="2">
    <source>
        <dbReference type="Pfam" id="PF04850"/>
    </source>
</evidence>
<organism evidence="3 4">
    <name type="scientific">Peridroma alphabaculovirus</name>
    <dbReference type="NCBI Taxonomy" id="1346829"/>
    <lineage>
        <taxon>Viruses</taxon>
        <taxon>Viruses incertae sedis</taxon>
        <taxon>Naldaviricetes</taxon>
        <taxon>Lefavirales</taxon>
        <taxon>Baculoviridae</taxon>
        <taxon>Alphabaculovirus</taxon>
    </lineage>
</organism>
<dbReference type="Gene3D" id="1.50.10.100">
    <property type="entry name" value="Chondroitin AC/alginate lyase"/>
    <property type="match status" value="1"/>
</dbReference>
<name>A0A068LKJ7_9ABAC</name>